<dbReference type="InterPro" id="IPR042094">
    <property type="entry name" value="T2SS_GspF_sf"/>
</dbReference>
<evidence type="ECO:0000259" key="7">
    <source>
        <dbReference type="Pfam" id="PF00482"/>
    </source>
</evidence>
<dbReference type="PANTHER" id="PTHR35007">
    <property type="entry name" value="INTEGRAL MEMBRANE PROTEIN-RELATED"/>
    <property type="match status" value="1"/>
</dbReference>
<evidence type="ECO:0000256" key="1">
    <source>
        <dbReference type="ARBA" id="ARBA00004651"/>
    </source>
</evidence>
<evidence type="ECO:0000256" key="5">
    <source>
        <dbReference type="ARBA" id="ARBA00023136"/>
    </source>
</evidence>
<keyword evidence="9" id="KW-1185">Reference proteome</keyword>
<accession>A0A5M6IZY0</accession>
<evidence type="ECO:0000256" key="4">
    <source>
        <dbReference type="ARBA" id="ARBA00022989"/>
    </source>
</evidence>
<evidence type="ECO:0000313" key="8">
    <source>
        <dbReference type="EMBL" id="KAA5613892.1"/>
    </source>
</evidence>
<dbReference type="Pfam" id="PF00482">
    <property type="entry name" value="T2SSF"/>
    <property type="match status" value="1"/>
</dbReference>
<feature type="transmembrane region" description="Helical" evidence="6">
    <location>
        <begin position="118"/>
        <end position="136"/>
    </location>
</feature>
<dbReference type="GO" id="GO:0005886">
    <property type="term" value="C:plasma membrane"/>
    <property type="evidence" value="ECO:0007669"/>
    <property type="project" value="UniProtKB-SubCell"/>
</dbReference>
<dbReference type="AlphaFoldDB" id="A0A5M6IZY0"/>
<organism evidence="8 9">
    <name type="scientific">Rhodovastum atsumiense</name>
    <dbReference type="NCBI Taxonomy" id="504468"/>
    <lineage>
        <taxon>Bacteria</taxon>
        <taxon>Pseudomonadati</taxon>
        <taxon>Pseudomonadota</taxon>
        <taxon>Alphaproteobacteria</taxon>
        <taxon>Acetobacterales</taxon>
        <taxon>Acetobacteraceae</taxon>
        <taxon>Rhodovastum</taxon>
    </lineage>
</organism>
<dbReference type="EMBL" id="VWPK01000004">
    <property type="protein sequence ID" value="KAA5613892.1"/>
    <property type="molecule type" value="Genomic_DNA"/>
</dbReference>
<evidence type="ECO:0000256" key="6">
    <source>
        <dbReference type="SAM" id="Phobius"/>
    </source>
</evidence>
<feature type="transmembrane region" description="Helical" evidence="6">
    <location>
        <begin position="91"/>
        <end position="112"/>
    </location>
</feature>
<feature type="transmembrane region" description="Helical" evidence="6">
    <location>
        <begin position="260"/>
        <end position="289"/>
    </location>
</feature>
<evidence type="ECO:0000256" key="2">
    <source>
        <dbReference type="ARBA" id="ARBA00022475"/>
    </source>
</evidence>
<protein>
    <submittedName>
        <fullName evidence="8">Type II secretion system protein F</fullName>
    </submittedName>
</protein>
<dbReference type="Proteomes" id="UP000325255">
    <property type="component" value="Unassembled WGS sequence"/>
</dbReference>
<proteinExistence type="predicted"/>
<dbReference type="PANTHER" id="PTHR35007:SF1">
    <property type="entry name" value="PILUS ASSEMBLY PROTEIN"/>
    <property type="match status" value="1"/>
</dbReference>
<dbReference type="RefSeq" id="WP_150039276.1">
    <property type="nucleotide sequence ID" value="NZ_OW485601.1"/>
</dbReference>
<keyword evidence="3 6" id="KW-0812">Transmembrane</keyword>
<reference evidence="8 9" key="1">
    <citation type="submission" date="2019-09" db="EMBL/GenBank/DDBJ databases">
        <title>Genome sequence of Rhodovastum atsumiense, a diverse member of the Acetobacteraceae family of non-sulfur purple photosynthetic bacteria.</title>
        <authorList>
            <person name="Meyer T."/>
            <person name="Kyndt J."/>
        </authorList>
    </citation>
    <scope>NUCLEOTIDE SEQUENCE [LARGE SCALE GENOMIC DNA]</scope>
    <source>
        <strain evidence="8 9">DSM 21279</strain>
    </source>
</reference>
<dbReference type="OrthoDB" id="9803381at2"/>
<comment type="caution">
    <text evidence="8">The sequence shown here is derived from an EMBL/GenBank/DDBJ whole genome shotgun (WGS) entry which is preliminary data.</text>
</comment>
<comment type="subcellular location">
    <subcellularLocation>
        <location evidence="1">Cell membrane</location>
        <topology evidence="1">Multi-pass membrane protein</topology>
    </subcellularLocation>
</comment>
<evidence type="ECO:0000256" key="3">
    <source>
        <dbReference type="ARBA" id="ARBA00022692"/>
    </source>
</evidence>
<keyword evidence="2" id="KW-1003">Cell membrane</keyword>
<gene>
    <name evidence="8" type="ORF">F1189_03715</name>
</gene>
<feature type="transmembrane region" description="Helical" evidence="6">
    <location>
        <begin position="295"/>
        <end position="315"/>
    </location>
</feature>
<evidence type="ECO:0000313" key="9">
    <source>
        <dbReference type="Proteomes" id="UP000325255"/>
    </source>
</evidence>
<name>A0A5M6IZY0_9PROT</name>
<feature type="transmembrane region" description="Helical" evidence="6">
    <location>
        <begin position="6"/>
        <end position="28"/>
    </location>
</feature>
<dbReference type="Gene3D" id="1.20.81.30">
    <property type="entry name" value="Type II secretion system (T2SS), domain F"/>
    <property type="match status" value="1"/>
</dbReference>
<feature type="domain" description="Type II secretion system protein GspF" evidence="7">
    <location>
        <begin position="153"/>
        <end position="277"/>
    </location>
</feature>
<sequence>MTPPLSSAVLLAGSAVALLASAVCLVRADRRERMRKRRLAEVAQAWRPTAAARTPLLATPGRRPATSGAAARALALLQIDTGRPDLYPTRWWIVATVVVAVAVLACGAGAFLLGPACWLALPLAWAGLTRLVFGGYRRRRSALLYAQLPDALAMIVRSVRAGIPVPEALRVVGEEGQFPTSSEFRRLADEIRLGSALAEALVRLAQRSQLVEYRFFAVALALQSQSGGNLAETLENLADVVRKRVALRQRAIALSSEARLTMWVLAALPFITAGALLMVAHDYFLVLFVTTTGKFILATGICFLALGVGSMQFIIRRSLS</sequence>
<dbReference type="InterPro" id="IPR018076">
    <property type="entry name" value="T2SS_GspF_dom"/>
</dbReference>
<keyword evidence="4 6" id="KW-1133">Transmembrane helix</keyword>
<keyword evidence="5 6" id="KW-0472">Membrane</keyword>